<evidence type="ECO:0000256" key="5">
    <source>
        <dbReference type="ARBA" id="ARBA00038106"/>
    </source>
</evidence>
<dbReference type="SUPFAM" id="SSF54534">
    <property type="entry name" value="FKBP-like"/>
    <property type="match status" value="1"/>
</dbReference>
<dbReference type="InterPro" id="IPR050689">
    <property type="entry name" value="FKBP-type_PPIase"/>
</dbReference>
<dbReference type="EMBL" id="JAPEUX010000001">
    <property type="protein sequence ID" value="KAJ4360490.1"/>
    <property type="molecule type" value="Genomic_DNA"/>
</dbReference>
<dbReference type="EC" id="5.2.1.8" evidence="2 6"/>
<evidence type="ECO:0000256" key="6">
    <source>
        <dbReference type="PROSITE-ProRule" id="PRU00277"/>
    </source>
</evidence>
<evidence type="ECO:0000256" key="2">
    <source>
        <dbReference type="ARBA" id="ARBA00013194"/>
    </source>
</evidence>
<evidence type="ECO:0000256" key="3">
    <source>
        <dbReference type="ARBA" id="ARBA00023110"/>
    </source>
</evidence>
<keyword evidence="3 6" id="KW-0697">Rotamase</keyword>
<evidence type="ECO:0000313" key="9">
    <source>
        <dbReference type="Proteomes" id="UP001140513"/>
    </source>
</evidence>
<dbReference type="InterPro" id="IPR046357">
    <property type="entry name" value="PPIase_dom_sf"/>
</dbReference>
<evidence type="ECO:0000259" key="7">
    <source>
        <dbReference type="PROSITE" id="PS50059"/>
    </source>
</evidence>
<dbReference type="Gene3D" id="3.10.50.40">
    <property type="match status" value="1"/>
</dbReference>
<dbReference type="PROSITE" id="PS50059">
    <property type="entry name" value="FKBP_PPIASE"/>
    <property type="match status" value="1"/>
</dbReference>
<evidence type="ECO:0000256" key="4">
    <source>
        <dbReference type="ARBA" id="ARBA00023235"/>
    </source>
</evidence>
<dbReference type="PANTHER" id="PTHR10516:SF447">
    <property type="entry name" value="FK506-BINDING PROTEIN 1B"/>
    <property type="match status" value="1"/>
</dbReference>
<dbReference type="Pfam" id="PF00254">
    <property type="entry name" value="FKBP_C"/>
    <property type="match status" value="1"/>
</dbReference>
<dbReference type="OrthoDB" id="1902587at2759"/>
<comment type="caution">
    <text evidence="8">The sequence shown here is derived from an EMBL/GenBank/DDBJ whole genome shotgun (WGS) entry which is preliminary data.</text>
</comment>
<comment type="similarity">
    <text evidence="5">Belongs to the FKBP-type PPIase family. FKBP1 subfamily.</text>
</comment>
<dbReference type="GO" id="GO:0003755">
    <property type="term" value="F:peptidyl-prolyl cis-trans isomerase activity"/>
    <property type="evidence" value="ECO:0007669"/>
    <property type="project" value="UniProtKB-KW"/>
</dbReference>
<evidence type="ECO:0000313" key="8">
    <source>
        <dbReference type="EMBL" id="KAJ4360490.1"/>
    </source>
</evidence>
<sequence length="141" mass="15323">MGVEKQVLKEGDGVTFPKKHDEVSMEYTGSTSFQFVGRDLTNRLGWLYDESKADNKGNQFDSSVGRGSLVTEIGVGRVIRGWDEGILGSSESAPMSLGEKATLTITPDYGYGDRGFHGYIPPNARLVFDVELKAINGNKAS</sequence>
<dbReference type="PANTHER" id="PTHR10516">
    <property type="entry name" value="PEPTIDYL-PROLYL CIS-TRANS ISOMERASE"/>
    <property type="match status" value="1"/>
</dbReference>
<comment type="catalytic activity">
    <reaction evidence="1 6">
        <text>[protein]-peptidylproline (omega=180) = [protein]-peptidylproline (omega=0)</text>
        <dbReference type="Rhea" id="RHEA:16237"/>
        <dbReference type="Rhea" id="RHEA-COMP:10747"/>
        <dbReference type="Rhea" id="RHEA-COMP:10748"/>
        <dbReference type="ChEBI" id="CHEBI:83833"/>
        <dbReference type="ChEBI" id="CHEBI:83834"/>
        <dbReference type="EC" id="5.2.1.8"/>
    </reaction>
</comment>
<dbReference type="GO" id="GO:0005737">
    <property type="term" value="C:cytoplasm"/>
    <property type="evidence" value="ECO:0007669"/>
    <property type="project" value="TreeGrafter"/>
</dbReference>
<organism evidence="8 9">
    <name type="scientific">Didymosphaeria variabile</name>
    <dbReference type="NCBI Taxonomy" id="1932322"/>
    <lineage>
        <taxon>Eukaryota</taxon>
        <taxon>Fungi</taxon>
        <taxon>Dikarya</taxon>
        <taxon>Ascomycota</taxon>
        <taxon>Pezizomycotina</taxon>
        <taxon>Dothideomycetes</taxon>
        <taxon>Pleosporomycetidae</taxon>
        <taxon>Pleosporales</taxon>
        <taxon>Massarineae</taxon>
        <taxon>Didymosphaeriaceae</taxon>
        <taxon>Didymosphaeria</taxon>
    </lineage>
</organism>
<accession>A0A9W8XXB7</accession>
<protein>
    <recommendedName>
        <fullName evidence="2 6">peptidylprolyl isomerase</fullName>
        <ecNumber evidence="2 6">5.2.1.8</ecNumber>
    </recommendedName>
</protein>
<dbReference type="AlphaFoldDB" id="A0A9W8XXB7"/>
<reference evidence="8" key="1">
    <citation type="submission" date="2022-10" db="EMBL/GenBank/DDBJ databases">
        <title>Tapping the CABI collections for fungal endophytes: first genome assemblies for Collariella, Neodidymelliopsis, Ascochyta clinopodiicola, Didymella pomorum, Didymosphaeria variabile, Neocosmospora piperis and Neocucurbitaria cava.</title>
        <authorList>
            <person name="Hill R."/>
        </authorList>
    </citation>
    <scope>NUCLEOTIDE SEQUENCE</scope>
    <source>
        <strain evidence="8">IMI 356815</strain>
    </source>
</reference>
<dbReference type="GeneID" id="80904585"/>
<feature type="domain" description="PPIase FKBP-type" evidence="7">
    <location>
        <begin position="20"/>
        <end position="136"/>
    </location>
</feature>
<name>A0A9W8XXB7_9PLEO</name>
<dbReference type="InterPro" id="IPR001179">
    <property type="entry name" value="PPIase_FKBP_dom"/>
</dbReference>
<keyword evidence="4 6" id="KW-0413">Isomerase</keyword>
<keyword evidence="9" id="KW-1185">Reference proteome</keyword>
<gene>
    <name evidence="8" type="ORF">N0V89_001055</name>
</gene>
<dbReference type="RefSeq" id="XP_056076692.1">
    <property type="nucleotide sequence ID" value="XM_056209870.1"/>
</dbReference>
<evidence type="ECO:0000256" key="1">
    <source>
        <dbReference type="ARBA" id="ARBA00000971"/>
    </source>
</evidence>
<proteinExistence type="inferred from homology"/>
<dbReference type="Proteomes" id="UP001140513">
    <property type="component" value="Unassembled WGS sequence"/>
</dbReference>